<accession>A0ABW6A6C9</accession>
<dbReference type="SUPFAM" id="SSF52172">
    <property type="entry name" value="CheY-like"/>
    <property type="match status" value="1"/>
</dbReference>
<dbReference type="Gene3D" id="2.40.50.1020">
    <property type="entry name" value="LytTr DNA-binding domain"/>
    <property type="match status" value="1"/>
</dbReference>
<feature type="domain" description="Response regulatory" evidence="2">
    <location>
        <begin position="5"/>
        <end position="116"/>
    </location>
</feature>
<dbReference type="PANTHER" id="PTHR45526:SF1">
    <property type="entry name" value="TRANSCRIPTIONAL REGULATORY PROTEIN DCUR-RELATED"/>
    <property type="match status" value="1"/>
</dbReference>
<dbReference type="PROSITE" id="PS50930">
    <property type="entry name" value="HTH_LYTTR"/>
    <property type="match status" value="1"/>
</dbReference>
<evidence type="ECO:0000256" key="1">
    <source>
        <dbReference type="PROSITE-ProRule" id="PRU00169"/>
    </source>
</evidence>
<sequence>MRKINCLIVEDEPLAAEIIQGYITEIPSLHLAGIATDAIYAMEMLQREKIDVIFLDIHLPKIKGLDFIKTLNHPPKVILTTAYREYALDGYELNVVDYLLKPVSFNRFMQAVNKLTHLYVEVGAKEETQPAKTYIFVNINKKKVKIEFNKIIYVESRKEYVYIVTREQNYLIKMSLNELELQLGNEFFLRIHRSFIVSKQMVTAYNATEIEIQGQLLPIGRNYKEIVAKRMGEALH</sequence>
<gene>
    <name evidence="4" type="ORF">ACFS6H_08195</name>
</gene>
<evidence type="ECO:0000259" key="3">
    <source>
        <dbReference type="PROSITE" id="PS50930"/>
    </source>
</evidence>
<dbReference type="Pfam" id="PF04397">
    <property type="entry name" value="LytTR"/>
    <property type="match status" value="1"/>
</dbReference>
<keyword evidence="5" id="KW-1185">Reference proteome</keyword>
<dbReference type="EMBL" id="JBHUOZ010000001">
    <property type="protein sequence ID" value="MFD2919682.1"/>
    <property type="molecule type" value="Genomic_DNA"/>
</dbReference>
<dbReference type="InterPro" id="IPR001789">
    <property type="entry name" value="Sig_transdc_resp-reg_receiver"/>
</dbReference>
<dbReference type="InterPro" id="IPR011006">
    <property type="entry name" value="CheY-like_superfamily"/>
</dbReference>
<name>A0ABW6A6C9_9BACT</name>
<organism evidence="4 5">
    <name type="scientific">Terrimonas rubra</name>
    <dbReference type="NCBI Taxonomy" id="1035890"/>
    <lineage>
        <taxon>Bacteria</taxon>
        <taxon>Pseudomonadati</taxon>
        <taxon>Bacteroidota</taxon>
        <taxon>Chitinophagia</taxon>
        <taxon>Chitinophagales</taxon>
        <taxon>Chitinophagaceae</taxon>
        <taxon>Terrimonas</taxon>
    </lineage>
</organism>
<feature type="domain" description="HTH LytTR-type" evidence="3">
    <location>
        <begin position="135"/>
        <end position="197"/>
    </location>
</feature>
<dbReference type="RefSeq" id="WP_386097110.1">
    <property type="nucleotide sequence ID" value="NZ_JBHUOZ010000001.1"/>
</dbReference>
<feature type="modified residue" description="4-aspartylphosphate" evidence="1">
    <location>
        <position position="56"/>
    </location>
</feature>
<evidence type="ECO:0000313" key="4">
    <source>
        <dbReference type="EMBL" id="MFD2919682.1"/>
    </source>
</evidence>
<keyword evidence="1" id="KW-0597">Phosphoprotein</keyword>
<comment type="caution">
    <text evidence="4">The sequence shown here is derived from an EMBL/GenBank/DDBJ whole genome shotgun (WGS) entry which is preliminary data.</text>
</comment>
<dbReference type="PROSITE" id="PS50110">
    <property type="entry name" value="RESPONSE_REGULATORY"/>
    <property type="match status" value="1"/>
</dbReference>
<dbReference type="Gene3D" id="3.40.50.2300">
    <property type="match status" value="1"/>
</dbReference>
<dbReference type="SMART" id="SM00850">
    <property type="entry name" value="LytTR"/>
    <property type="match status" value="1"/>
</dbReference>
<dbReference type="InterPro" id="IPR051271">
    <property type="entry name" value="2C-system_Tx_regulators"/>
</dbReference>
<dbReference type="PANTHER" id="PTHR45526">
    <property type="entry name" value="TRANSCRIPTIONAL REGULATORY PROTEIN DPIA"/>
    <property type="match status" value="1"/>
</dbReference>
<protein>
    <submittedName>
        <fullName evidence="4">LytR/AlgR family response regulator transcription factor</fullName>
    </submittedName>
</protein>
<evidence type="ECO:0000259" key="2">
    <source>
        <dbReference type="PROSITE" id="PS50110"/>
    </source>
</evidence>
<evidence type="ECO:0000313" key="5">
    <source>
        <dbReference type="Proteomes" id="UP001597511"/>
    </source>
</evidence>
<dbReference type="Proteomes" id="UP001597511">
    <property type="component" value="Unassembled WGS sequence"/>
</dbReference>
<dbReference type="SMART" id="SM00448">
    <property type="entry name" value="REC"/>
    <property type="match status" value="1"/>
</dbReference>
<reference evidence="5" key="1">
    <citation type="journal article" date="2019" name="Int. J. Syst. Evol. Microbiol.">
        <title>The Global Catalogue of Microorganisms (GCM) 10K type strain sequencing project: providing services to taxonomists for standard genome sequencing and annotation.</title>
        <authorList>
            <consortium name="The Broad Institute Genomics Platform"/>
            <consortium name="The Broad Institute Genome Sequencing Center for Infectious Disease"/>
            <person name="Wu L."/>
            <person name="Ma J."/>
        </authorList>
    </citation>
    <scope>NUCLEOTIDE SEQUENCE [LARGE SCALE GENOMIC DNA]</scope>
    <source>
        <strain evidence="5">KCTC 23299</strain>
    </source>
</reference>
<dbReference type="InterPro" id="IPR007492">
    <property type="entry name" value="LytTR_DNA-bd_dom"/>
</dbReference>
<dbReference type="Pfam" id="PF00072">
    <property type="entry name" value="Response_reg"/>
    <property type="match status" value="1"/>
</dbReference>
<proteinExistence type="predicted"/>